<dbReference type="CDD" id="cd00383">
    <property type="entry name" value="trans_reg_C"/>
    <property type="match status" value="1"/>
</dbReference>
<organism evidence="8">
    <name type="scientific">hydrothermal vent metagenome</name>
    <dbReference type="NCBI Taxonomy" id="652676"/>
    <lineage>
        <taxon>unclassified sequences</taxon>
        <taxon>metagenomes</taxon>
        <taxon>ecological metagenomes</taxon>
    </lineage>
</organism>
<evidence type="ECO:0008006" key="9">
    <source>
        <dbReference type="Google" id="ProtNLM"/>
    </source>
</evidence>
<feature type="domain" description="OmpR/PhoB-type" evidence="7">
    <location>
        <begin position="130"/>
        <end position="232"/>
    </location>
</feature>
<dbReference type="SMART" id="SM00448">
    <property type="entry name" value="REC"/>
    <property type="match status" value="1"/>
</dbReference>
<dbReference type="GO" id="GO:0005829">
    <property type="term" value="C:cytosol"/>
    <property type="evidence" value="ECO:0007669"/>
    <property type="project" value="TreeGrafter"/>
</dbReference>
<dbReference type="InterPro" id="IPR001789">
    <property type="entry name" value="Sig_transdc_resp-reg_receiver"/>
</dbReference>
<proteinExistence type="predicted"/>
<dbReference type="PANTHER" id="PTHR48111">
    <property type="entry name" value="REGULATOR OF RPOS"/>
    <property type="match status" value="1"/>
</dbReference>
<dbReference type="PROSITE" id="PS51755">
    <property type="entry name" value="OMPR_PHOB"/>
    <property type="match status" value="1"/>
</dbReference>
<dbReference type="GO" id="GO:0000976">
    <property type="term" value="F:transcription cis-regulatory region binding"/>
    <property type="evidence" value="ECO:0007669"/>
    <property type="project" value="TreeGrafter"/>
</dbReference>
<dbReference type="Gene3D" id="6.10.250.690">
    <property type="match status" value="1"/>
</dbReference>
<dbReference type="GO" id="GO:0000156">
    <property type="term" value="F:phosphorelay response regulator activity"/>
    <property type="evidence" value="ECO:0007669"/>
    <property type="project" value="TreeGrafter"/>
</dbReference>
<accession>A0A3B1E0I5</accession>
<evidence type="ECO:0000256" key="5">
    <source>
        <dbReference type="ARBA" id="ARBA00023163"/>
    </source>
</evidence>
<dbReference type="SUPFAM" id="SSF46894">
    <property type="entry name" value="C-terminal effector domain of the bipartite response regulators"/>
    <property type="match status" value="1"/>
</dbReference>
<keyword evidence="2" id="KW-0902">Two-component regulatory system</keyword>
<dbReference type="Gene3D" id="1.10.10.10">
    <property type="entry name" value="Winged helix-like DNA-binding domain superfamily/Winged helix DNA-binding domain"/>
    <property type="match status" value="1"/>
</dbReference>
<protein>
    <recommendedName>
        <fullName evidence="9">DNA-binding response regulator</fullName>
    </recommendedName>
</protein>
<keyword evidence="3" id="KW-0805">Transcription regulation</keyword>
<gene>
    <name evidence="8" type="ORF">MNBD_PLANCTO02-3336</name>
</gene>
<dbReference type="EMBL" id="UOGL01000220">
    <property type="protein sequence ID" value="VAX38545.1"/>
    <property type="molecule type" value="Genomic_DNA"/>
</dbReference>
<sequence length="237" mass="26766">MPLTQVLVIEDDAPIRRGICDALQAAEFAAVGVESGEEGLEQLKSAGMFDLILLDVVLPGRDGMEVLQSIRQRHSTIPVIMLTARGDIQDRLQGLNLGADDYVVKPFNVRELLARIEAVLRRSSNPVKKQDSLLLPNGFKVDFVQREVSNREGKRIELSELETDLLRYISSRAGAVISRKELIEHVWHINPQGMRTRTVDMNIARLRKKLGDESDNPRIIITLRGRGYRFQLTEETE</sequence>
<dbReference type="InterPro" id="IPR039420">
    <property type="entry name" value="WalR-like"/>
</dbReference>
<evidence type="ECO:0000313" key="8">
    <source>
        <dbReference type="EMBL" id="VAX38545.1"/>
    </source>
</evidence>
<feature type="domain" description="Response regulatory" evidence="6">
    <location>
        <begin position="5"/>
        <end position="120"/>
    </location>
</feature>
<dbReference type="GO" id="GO:0006355">
    <property type="term" value="P:regulation of DNA-templated transcription"/>
    <property type="evidence" value="ECO:0007669"/>
    <property type="project" value="InterPro"/>
</dbReference>
<keyword evidence="4" id="KW-0238">DNA-binding</keyword>
<evidence type="ECO:0000256" key="2">
    <source>
        <dbReference type="ARBA" id="ARBA00023012"/>
    </source>
</evidence>
<dbReference type="InterPro" id="IPR001867">
    <property type="entry name" value="OmpR/PhoB-type_DNA-bd"/>
</dbReference>
<dbReference type="SMART" id="SM00862">
    <property type="entry name" value="Trans_reg_C"/>
    <property type="match status" value="1"/>
</dbReference>
<dbReference type="InterPro" id="IPR011006">
    <property type="entry name" value="CheY-like_superfamily"/>
</dbReference>
<dbReference type="CDD" id="cd17624">
    <property type="entry name" value="REC_OmpR_PmrA-like"/>
    <property type="match status" value="1"/>
</dbReference>
<evidence type="ECO:0000256" key="3">
    <source>
        <dbReference type="ARBA" id="ARBA00023015"/>
    </source>
</evidence>
<name>A0A3B1E0I5_9ZZZZ</name>
<dbReference type="Pfam" id="PF00072">
    <property type="entry name" value="Response_reg"/>
    <property type="match status" value="1"/>
</dbReference>
<dbReference type="InterPro" id="IPR036388">
    <property type="entry name" value="WH-like_DNA-bd_sf"/>
</dbReference>
<keyword evidence="5" id="KW-0804">Transcription</keyword>
<dbReference type="Gene3D" id="3.40.50.2300">
    <property type="match status" value="1"/>
</dbReference>
<dbReference type="PROSITE" id="PS50110">
    <property type="entry name" value="RESPONSE_REGULATORY"/>
    <property type="match status" value="1"/>
</dbReference>
<dbReference type="SUPFAM" id="SSF52172">
    <property type="entry name" value="CheY-like"/>
    <property type="match status" value="1"/>
</dbReference>
<dbReference type="GO" id="GO:0032993">
    <property type="term" value="C:protein-DNA complex"/>
    <property type="evidence" value="ECO:0007669"/>
    <property type="project" value="TreeGrafter"/>
</dbReference>
<keyword evidence="1" id="KW-0597">Phosphoprotein</keyword>
<dbReference type="AlphaFoldDB" id="A0A3B1E0I5"/>
<dbReference type="Pfam" id="PF00486">
    <property type="entry name" value="Trans_reg_C"/>
    <property type="match status" value="1"/>
</dbReference>
<evidence type="ECO:0000259" key="6">
    <source>
        <dbReference type="PROSITE" id="PS50110"/>
    </source>
</evidence>
<evidence type="ECO:0000256" key="4">
    <source>
        <dbReference type="ARBA" id="ARBA00023125"/>
    </source>
</evidence>
<evidence type="ECO:0000259" key="7">
    <source>
        <dbReference type="PROSITE" id="PS51755"/>
    </source>
</evidence>
<reference evidence="8" key="1">
    <citation type="submission" date="2018-06" db="EMBL/GenBank/DDBJ databases">
        <authorList>
            <person name="Zhirakovskaya E."/>
        </authorList>
    </citation>
    <scope>NUCLEOTIDE SEQUENCE</scope>
</reference>
<dbReference type="InterPro" id="IPR016032">
    <property type="entry name" value="Sig_transdc_resp-reg_C-effctor"/>
</dbReference>
<evidence type="ECO:0000256" key="1">
    <source>
        <dbReference type="ARBA" id="ARBA00022553"/>
    </source>
</evidence>
<dbReference type="PANTHER" id="PTHR48111:SF1">
    <property type="entry name" value="TWO-COMPONENT RESPONSE REGULATOR ORR33"/>
    <property type="match status" value="1"/>
</dbReference>